<dbReference type="InterPro" id="IPR037977">
    <property type="entry name" value="CBD_Afadin"/>
</dbReference>
<dbReference type="CTD" id="40620"/>
<organism evidence="6 7">
    <name type="scientific">Trichoplusia ni</name>
    <name type="common">Cabbage looper</name>
    <dbReference type="NCBI Taxonomy" id="7111"/>
    <lineage>
        <taxon>Eukaryota</taxon>
        <taxon>Metazoa</taxon>
        <taxon>Ecdysozoa</taxon>
        <taxon>Arthropoda</taxon>
        <taxon>Hexapoda</taxon>
        <taxon>Insecta</taxon>
        <taxon>Pterygota</taxon>
        <taxon>Neoptera</taxon>
        <taxon>Endopterygota</taxon>
        <taxon>Lepidoptera</taxon>
        <taxon>Glossata</taxon>
        <taxon>Ditrysia</taxon>
        <taxon>Noctuoidea</taxon>
        <taxon>Noctuidae</taxon>
        <taxon>Plusiinae</taxon>
        <taxon>Trichoplusia</taxon>
    </lineage>
</organism>
<evidence type="ECO:0000256" key="1">
    <source>
        <dbReference type="ARBA" id="ARBA00022889"/>
    </source>
</evidence>
<dbReference type="Proteomes" id="UP000322000">
    <property type="component" value="Chromosome 6"/>
</dbReference>
<feature type="region of interest" description="Disordered" evidence="2">
    <location>
        <begin position="552"/>
        <end position="576"/>
    </location>
</feature>
<dbReference type="PROSITE" id="PS50106">
    <property type="entry name" value="PDZ"/>
    <property type="match status" value="1"/>
</dbReference>
<dbReference type="GO" id="GO:0007165">
    <property type="term" value="P:signal transduction"/>
    <property type="evidence" value="ECO:0007669"/>
    <property type="project" value="InterPro"/>
</dbReference>
<feature type="domain" description="Ras-associating" evidence="4">
    <location>
        <begin position="230"/>
        <end position="320"/>
    </location>
</feature>
<dbReference type="InterPro" id="IPR000253">
    <property type="entry name" value="FHA_dom"/>
</dbReference>
<dbReference type="InterPro" id="IPR008984">
    <property type="entry name" value="SMAD_FHA_dom_sf"/>
</dbReference>
<dbReference type="CDD" id="cd01782">
    <property type="entry name" value="RA1_Afadin"/>
    <property type="match status" value="1"/>
</dbReference>
<reference evidence="7" key="1">
    <citation type="submission" date="2025-08" db="UniProtKB">
        <authorList>
            <consortium name="RefSeq"/>
        </authorList>
    </citation>
    <scope>IDENTIFICATION</scope>
</reference>
<sequence>MDAADKRMLEREALRNMIQQWNANRLDLFALSEPNENLEFHGVMRFYFQDSGQKIATKCIRVASDATVSDVIETLIEKFRPDMRMLSLGSYSLWETHGPDDERKLEPHEKPLLVQLNWHADDREGRFLLKCLSHNEVPLSAVNDKGDQNFKRKLSKREKKELKKKEKLSRLKSDTNDENRPVAEKLYTELPETSFMRSISNPEAVMRRRRQQKLGRKLQQFKSKDGGPDTGGTLRVYGSILRPDVSYVTLLLSVNDSAATVLRETLDKYGMSYQDPQQFCIVQEDKTDNSEYILEDDECPLALMNMTRSSIMFHVRRRPADVQPRRRKKKVGAGTGTAGGRPGNEPMLVEMAPDASPLENGRRLRITDVVEVGSGNGTTLQLYGPSIQPRHCVVAPAEGGGYSVTPLHTDAHVYVNGRRIMHSQRLQHGCLLKFGRVSTFRFVDPAQENLINRNLAQSQHFGSGSIYDRSPTSPGENSGAMSPTSMASHQPDPLDSNANTTNDTEYQRTMSPVSHDTYYRDANDTIPPYNNNTLKLDNESLIMSQHLNDTKDDYVKDDHSSSVYNDQDQSAGVNRTSNSVQQYKDNYETTFDLDGNVETKSICSAKSGGSGHDNRMSAGMTTGRPIQEAILPAVLEFPEAGQAQFLAAVITRLDPHAPAFKLAPVYTLYLCARYRASTHYRPELTPTERAHKLTAFLHHVATLIHATVQERCTDSAAQAFWMTNASELLHFLKYDRHISSFSTQAQEVLSLTVQNAFSNLVSCFQEELSRGLARLTSPGGDANEATAPTLQALAAAIVLLRRCRVNAALTIQLFSHLFHYINAVCFNKLVTEPSMVNARWGAALSARLKVLAAWAERQGLELAAECHFARMNQAARLIQGEYRTAEEVVGALKACFKLNSVQARALLAPLVSEPVLEAGVGYVRAHTDELYRADGRDIRLDEPAWLGAALLIPSDGFSAEVVCGVPPGLAEFVAPLQRGGLCRLAHQPAAPGLWSVYLAPQPAPAARRPDPRLHIIQLHKNSNGMGLSIVAAKGAGQTKLGIYIKSVVPGGAAAADGRLAAGDQLLSVDGQSLVGITQEKAAEYLVRTGPTVTLEVAKQGAMLHGLATLLHQPAYNQRQGYGRRPCYNRCHFLRDESTESSTDESEEWQPHYHGSIPRLIVTLDRENNQLQEDLSPDTPGCPIELRTDAPPPRPIPVFTFTCEDFDEQQASGDCTSQTDESPLRTTRFDTPPEEPPPVPEPPPYYDQSSDNGDSICLPPQMKPIDTKLTLDLFNARTRENEVYRRRSTGIDECVSACECCRTPQPEAQQIPFIDEPNCEPVIFENEGPPDKVATPKIRRILPSLSLDQSDSEKKPETVDAFCQTPSSPMEREINPTPTLTSNRKHGLNLDIKQDYEKMENIQCRLKRALFSMSTSFSGKSEDTEIPSTYSTSDSFDATTNEKPDIGINKPQTPIDTGAKQILDSVDRKSWKSPDEYRPAFGKVKALTKHFNDINLKYCVKIYKRNCQSSPNLSMRNDKTTKVIDTLPASASLADIQYEFNKTDTSDTNGEKLSDDEVKSILIQLEDWSKYGSRGSEDTLAHGNEFEIPNLPSEEHTENTTNGLMFNEIIDKKPRRITLDNIKLKSNQSSMNSDQGKLSKESLAISSEKVSEESLPRIVGMIPQSESSSLQAERGAALAASCPDISAAHTTCKAPTHA</sequence>
<keyword evidence="1" id="KW-0130">Cell adhesion</keyword>
<dbReference type="SMART" id="SM00228">
    <property type="entry name" value="PDZ"/>
    <property type="match status" value="1"/>
</dbReference>
<evidence type="ECO:0000259" key="3">
    <source>
        <dbReference type="PROSITE" id="PS50106"/>
    </source>
</evidence>
<dbReference type="SUPFAM" id="SSF54236">
    <property type="entry name" value="Ubiquitin-like"/>
    <property type="match status" value="2"/>
</dbReference>
<dbReference type="GO" id="GO:0007155">
    <property type="term" value="P:cell adhesion"/>
    <property type="evidence" value="ECO:0007669"/>
    <property type="project" value="UniProtKB-KW"/>
</dbReference>
<feature type="compositionally biased region" description="Polar residues" evidence="2">
    <location>
        <begin position="470"/>
        <end position="488"/>
    </location>
</feature>
<evidence type="ECO:0000259" key="4">
    <source>
        <dbReference type="PROSITE" id="PS50200"/>
    </source>
</evidence>
<dbReference type="PANTHER" id="PTHR10398">
    <property type="entry name" value="AFADIN"/>
    <property type="match status" value="1"/>
</dbReference>
<dbReference type="SMART" id="SM00240">
    <property type="entry name" value="FHA"/>
    <property type="match status" value="1"/>
</dbReference>
<feature type="region of interest" description="Disordered" evidence="2">
    <location>
        <begin position="461"/>
        <end position="534"/>
    </location>
</feature>
<evidence type="ECO:0000313" key="7">
    <source>
        <dbReference type="RefSeq" id="XP_026729439.1"/>
    </source>
</evidence>
<dbReference type="CDD" id="cd15471">
    <property type="entry name" value="Myo5p-like_CBD_afadin"/>
    <property type="match status" value="1"/>
</dbReference>
<dbReference type="InterPro" id="IPR001478">
    <property type="entry name" value="PDZ"/>
</dbReference>
<feature type="compositionally biased region" description="Polar residues" evidence="2">
    <location>
        <begin position="1425"/>
        <end position="1438"/>
    </location>
</feature>
<proteinExistence type="predicted"/>
<accession>A0A7E5VMA5</accession>
<dbReference type="InterPro" id="IPR002710">
    <property type="entry name" value="Dilute_dom"/>
</dbReference>
<feature type="compositionally biased region" description="Polar residues" evidence="2">
    <location>
        <begin position="561"/>
        <end position="576"/>
    </location>
</feature>
<dbReference type="GeneID" id="113495058"/>
<dbReference type="InterPro" id="IPR028842">
    <property type="entry name" value="Afadin"/>
</dbReference>
<dbReference type="Pfam" id="PF00788">
    <property type="entry name" value="RA"/>
    <property type="match status" value="2"/>
</dbReference>
<dbReference type="RefSeq" id="XP_026729439.1">
    <property type="nucleotide sequence ID" value="XM_026873638.1"/>
</dbReference>
<name>A0A7E5VMA5_TRINI</name>
<dbReference type="Pfam" id="PF01843">
    <property type="entry name" value="DIL"/>
    <property type="match status" value="1"/>
</dbReference>
<feature type="compositionally biased region" description="Gly residues" evidence="2">
    <location>
        <begin position="333"/>
        <end position="342"/>
    </location>
</feature>
<feature type="compositionally biased region" description="Basic and acidic residues" evidence="2">
    <location>
        <begin position="158"/>
        <end position="178"/>
    </location>
</feature>
<dbReference type="FunFam" id="2.30.42.10:FF:000032">
    <property type="entry name" value="Afadin isoform A"/>
    <property type="match status" value="1"/>
</dbReference>
<dbReference type="Gene3D" id="3.10.20.90">
    <property type="entry name" value="Phosphatidylinositol 3-kinase Catalytic Subunit, Chain A, domain 1"/>
    <property type="match status" value="2"/>
</dbReference>
<evidence type="ECO:0000313" key="6">
    <source>
        <dbReference type="Proteomes" id="UP000322000"/>
    </source>
</evidence>
<gene>
    <name evidence="7" type="primary">LOC113495058</name>
</gene>
<dbReference type="GO" id="GO:0032880">
    <property type="term" value="P:regulation of protein localization"/>
    <property type="evidence" value="ECO:0007669"/>
    <property type="project" value="TreeGrafter"/>
</dbReference>
<dbReference type="SUPFAM" id="SSF50156">
    <property type="entry name" value="PDZ domain-like"/>
    <property type="match status" value="1"/>
</dbReference>
<protein>
    <submittedName>
        <fullName evidence="7">Afadin isoform X2</fullName>
    </submittedName>
</protein>
<dbReference type="GO" id="GO:0050839">
    <property type="term" value="F:cell adhesion molecule binding"/>
    <property type="evidence" value="ECO:0007669"/>
    <property type="project" value="TreeGrafter"/>
</dbReference>
<dbReference type="SMART" id="SM01132">
    <property type="entry name" value="DIL"/>
    <property type="match status" value="1"/>
</dbReference>
<dbReference type="InterPro" id="IPR029071">
    <property type="entry name" value="Ubiquitin-like_domsf"/>
</dbReference>
<feature type="compositionally biased region" description="Polar residues" evidence="2">
    <location>
        <begin position="496"/>
        <end position="514"/>
    </location>
</feature>
<dbReference type="GO" id="GO:0005912">
    <property type="term" value="C:adherens junction"/>
    <property type="evidence" value="ECO:0007669"/>
    <property type="project" value="TreeGrafter"/>
</dbReference>
<dbReference type="PROSITE" id="PS50200">
    <property type="entry name" value="RA"/>
    <property type="match status" value="2"/>
</dbReference>
<feature type="domain" description="PDZ" evidence="3">
    <location>
        <begin position="1015"/>
        <end position="1100"/>
    </location>
</feature>
<evidence type="ECO:0000256" key="2">
    <source>
        <dbReference type="SAM" id="MobiDB-lite"/>
    </source>
</evidence>
<dbReference type="SMART" id="SM00314">
    <property type="entry name" value="RA"/>
    <property type="match status" value="2"/>
</dbReference>
<dbReference type="InterPro" id="IPR036034">
    <property type="entry name" value="PDZ_sf"/>
</dbReference>
<feature type="region of interest" description="Disordered" evidence="2">
    <location>
        <begin position="1209"/>
        <end position="1260"/>
    </location>
</feature>
<dbReference type="PANTHER" id="PTHR10398:SF2">
    <property type="entry name" value="AFADIN"/>
    <property type="match status" value="1"/>
</dbReference>
<feature type="domain" description="Ras-associating" evidence="4">
    <location>
        <begin position="40"/>
        <end position="134"/>
    </location>
</feature>
<feature type="domain" description="Dilute" evidence="5">
    <location>
        <begin position="698"/>
        <end position="929"/>
    </location>
</feature>
<keyword evidence="6" id="KW-1185">Reference proteome</keyword>
<dbReference type="PROSITE" id="PS51126">
    <property type="entry name" value="DILUTE"/>
    <property type="match status" value="1"/>
</dbReference>
<feature type="compositionally biased region" description="Pro residues" evidence="2">
    <location>
        <begin position="1233"/>
        <end position="1244"/>
    </location>
</feature>
<dbReference type="SUPFAM" id="SSF49879">
    <property type="entry name" value="SMAD/FHA domain"/>
    <property type="match status" value="1"/>
</dbReference>
<evidence type="ECO:0000259" key="5">
    <source>
        <dbReference type="PROSITE" id="PS51126"/>
    </source>
</evidence>
<dbReference type="Pfam" id="PF00595">
    <property type="entry name" value="PDZ"/>
    <property type="match status" value="1"/>
</dbReference>
<dbReference type="InterPro" id="IPR000159">
    <property type="entry name" value="RA_dom"/>
</dbReference>
<feature type="region of interest" description="Disordered" evidence="2">
    <location>
        <begin position="1344"/>
        <end position="1384"/>
    </location>
</feature>
<dbReference type="Pfam" id="PF00498">
    <property type="entry name" value="FHA"/>
    <property type="match status" value="1"/>
</dbReference>
<feature type="compositionally biased region" description="Polar residues" evidence="2">
    <location>
        <begin position="1209"/>
        <end position="1224"/>
    </location>
</feature>
<feature type="region of interest" description="Disordered" evidence="2">
    <location>
        <begin position="1171"/>
        <end position="1194"/>
    </location>
</feature>
<feature type="region of interest" description="Disordered" evidence="2">
    <location>
        <begin position="318"/>
        <end position="347"/>
    </location>
</feature>
<dbReference type="Gene3D" id="2.60.200.20">
    <property type="match status" value="1"/>
</dbReference>
<feature type="region of interest" description="Disordered" evidence="2">
    <location>
        <begin position="1416"/>
        <end position="1457"/>
    </location>
</feature>
<feature type="region of interest" description="Disordered" evidence="2">
    <location>
        <begin position="142"/>
        <end position="178"/>
    </location>
</feature>
<dbReference type="Gene3D" id="2.30.42.10">
    <property type="match status" value="1"/>
</dbReference>